<dbReference type="SUPFAM" id="SSF46767">
    <property type="entry name" value="Methylated DNA-protein cysteine methyltransferase, C-terminal domain"/>
    <property type="match status" value="1"/>
</dbReference>
<evidence type="ECO:0000256" key="10">
    <source>
        <dbReference type="SAM" id="MobiDB-lite"/>
    </source>
</evidence>
<dbReference type="CDD" id="cd06445">
    <property type="entry name" value="ATase"/>
    <property type="match status" value="1"/>
</dbReference>
<sequence>MIDRQALEPLSAQAIWWSQQTRFGAIGVALGPKGIERITLPTDSYGSFERGETSETGLTGGPQPPVGYSLGRDDRVAAAIQAWCDGDASEAQAALAELTPYLPSSSLPGFYSEVLETLAREVQWGEVVTYGELAALSGNPRAARAVGAAMAANPIPFVIPCHRVARSAGNGRRSLGGYGGGHDEKSLSIKRILLAREGVVLPD</sequence>
<dbReference type="InterPro" id="IPR036388">
    <property type="entry name" value="WH-like_DNA-bd_sf"/>
</dbReference>
<evidence type="ECO:0000256" key="4">
    <source>
        <dbReference type="ARBA" id="ARBA00015377"/>
    </source>
</evidence>
<feature type="region of interest" description="Disordered" evidence="10">
    <location>
        <begin position="41"/>
        <end position="67"/>
    </location>
</feature>
<evidence type="ECO:0000256" key="8">
    <source>
        <dbReference type="ARBA" id="ARBA00023204"/>
    </source>
</evidence>
<evidence type="ECO:0000256" key="2">
    <source>
        <dbReference type="ARBA" id="ARBA00008711"/>
    </source>
</evidence>
<name>A0A6J6XCB7_9ZZZZ</name>
<gene>
    <name evidence="12" type="ORF">UFOPK2996_00667</name>
</gene>
<protein>
    <recommendedName>
        <fullName evidence="4">Methylated-DNA--protein-cysteine methyltransferase</fullName>
        <ecNumber evidence="3">2.1.1.63</ecNumber>
    </recommendedName>
</protein>
<dbReference type="GO" id="GO:0032259">
    <property type="term" value="P:methylation"/>
    <property type="evidence" value="ECO:0007669"/>
    <property type="project" value="UniProtKB-KW"/>
</dbReference>
<keyword evidence="8" id="KW-0234">DNA repair</keyword>
<dbReference type="AlphaFoldDB" id="A0A6J6XCB7"/>
<keyword evidence="7" id="KW-0227">DNA damage</keyword>
<dbReference type="GO" id="GO:0006281">
    <property type="term" value="P:DNA repair"/>
    <property type="evidence" value="ECO:0007669"/>
    <property type="project" value="UniProtKB-KW"/>
</dbReference>
<dbReference type="EC" id="2.1.1.63" evidence="3"/>
<evidence type="ECO:0000256" key="9">
    <source>
        <dbReference type="ARBA" id="ARBA00049348"/>
    </source>
</evidence>
<comment type="similarity">
    <text evidence="2">Belongs to the MGMT family.</text>
</comment>
<dbReference type="InterPro" id="IPR036217">
    <property type="entry name" value="MethylDNA_cys_MeTrfase_DNAb"/>
</dbReference>
<keyword evidence="6" id="KW-0808">Transferase</keyword>
<evidence type="ECO:0000256" key="3">
    <source>
        <dbReference type="ARBA" id="ARBA00011918"/>
    </source>
</evidence>
<evidence type="ECO:0000256" key="7">
    <source>
        <dbReference type="ARBA" id="ARBA00022763"/>
    </source>
</evidence>
<feature type="domain" description="Methylated-DNA-[protein]-cysteine S-methyltransferase DNA binding" evidence="11">
    <location>
        <begin position="110"/>
        <end position="199"/>
    </location>
</feature>
<dbReference type="Pfam" id="PF01035">
    <property type="entry name" value="DNA_binding_1"/>
    <property type="match status" value="1"/>
</dbReference>
<keyword evidence="5" id="KW-0489">Methyltransferase</keyword>
<reference evidence="12" key="1">
    <citation type="submission" date="2020-05" db="EMBL/GenBank/DDBJ databases">
        <authorList>
            <person name="Chiriac C."/>
            <person name="Salcher M."/>
            <person name="Ghai R."/>
            <person name="Kavagutti S V."/>
        </authorList>
    </citation>
    <scope>NUCLEOTIDE SEQUENCE</scope>
</reference>
<dbReference type="NCBIfam" id="TIGR00589">
    <property type="entry name" value="ogt"/>
    <property type="match status" value="1"/>
</dbReference>
<accession>A0A6J6XCB7</accession>
<evidence type="ECO:0000256" key="5">
    <source>
        <dbReference type="ARBA" id="ARBA00022603"/>
    </source>
</evidence>
<evidence type="ECO:0000259" key="11">
    <source>
        <dbReference type="Pfam" id="PF01035"/>
    </source>
</evidence>
<dbReference type="PANTHER" id="PTHR46460:SF1">
    <property type="entry name" value="METHYLATED-DNA--PROTEIN-CYSTEINE METHYLTRANSFERASE"/>
    <property type="match status" value="1"/>
</dbReference>
<proteinExistence type="inferred from homology"/>
<dbReference type="PANTHER" id="PTHR46460">
    <property type="entry name" value="METHYLATED-DNA--PROTEIN-CYSTEINE METHYLTRANSFERASE"/>
    <property type="match status" value="1"/>
</dbReference>
<dbReference type="Gene3D" id="1.10.10.10">
    <property type="entry name" value="Winged helix-like DNA-binding domain superfamily/Winged helix DNA-binding domain"/>
    <property type="match status" value="1"/>
</dbReference>
<comment type="catalytic activity">
    <reaction evidence="9">
        <text>a 6-O-methyl-2'-deoxyguanosine in DNA + L-cysteinyl-[protein] = S-methyl-L-cysteinyl-[protein] + a 2'-deoxyguanosine in DNA</text>
        <dbReference type="Rhea" id="RHEA:24000"/>
        <dbReference type="Rhea" id="RHEA-COMP:10131"/>
        <dbReference type="Rhea" id="RHEA-COMP:10132"/>
        <dbReference type="Rhea" id="RHEA-COMP:11367"/>
        <dbReference type="Rhea" id="RHEA-COMP:11368"/>
        <dbReference type="ChEBI" id="CHEBI:29950"/>
        <dbReference type="ChEBI" id="CHEBI:82612"/>
        <dbReference type="ChEBI" id="CHEBI:85445"/>
        <dbReference type="ChEBI" id="CHEBI:85448"/>
        <dbReference type="EC" id="2.1.1.63"/>
    </reaction>
</comment>
<dbReference type="GO" id="GO:0003908">
    <property type="term" value="F:methylated-DNA-[protein]-cysteine S-methyltransferase activity"/>
    <property type="evidence" value="ECO:0007669"/>
    <property type="project" value="UniProtKB-EC"/>
</dbReference>
<comment type="catalytic activity">
    <reaction evidence="1">
        <text>a 4-O-methyl-thymidine in DNA + L-cysteinyl-[protein] = a thymidine in DNA + S-methyl-L-cysteinyl-[protein]</text>
        <dbReference type="Rhea" id="RHEA:53428"/>
        <dbReference type="Rhea" id="RHEA-COMP:10131"/>
        <dbReference type="Rhea" id="RHEA-COMP:10132"/>
        <dbReference type="Rhea" id="RHEA-COMP:13555"/>
        <dbReference type="Rhea" id="RHEA-COMP:13556"/>
        <dbReference type="ChEBI" id="CHEBI:29950"/>
        <dbReference type="ChEBI" id="CHEBI:82612"/>
        <dbReference type="ChEBI" id="CHEBI:137386"/>
        <dbReference type="ChEBI" id="CHEBI:137387"/>
        <dbReference type="EC" id="2.1.1.63"/>
    </reaction>
</comment>
<dbReference type="FunFam" id="1.10.10.10:FF:000214">
    <property type="entry name" value="Methylated-DNA--protein-cysteine methyltransferase"/>
    <property type="match status" value="1"/>
</dbReference>
<dbReference type="EMBL" id="CAFAAH010000071">
    <property type="protein sequence ID" value="CAB4793979.1"/>
    <property type="molecule type" value="Genomic_DNA"/>
</dbReference>
<evidence type="ECO:0000313" key="12">
    <source>
        <dbReference type="EMBL" id="CAB4793979.1"/>
    </source>
</evidence>
<dbReference type="InterPro" id="IPR014048">
    <property type="entry name" value="MethylDNA_cys_MeTrfase_DNA-bd"/>
</dbReference>
<evidence type="ECO:0000256" key="6">
    <source>
        <dbReference type="ARBA" id="ARBA00022679"/>
    </source>
</evidence>
<evidence type="ECO:0000256" key="1">
    <source>
        <dbReference type="ARBA" id="ARBA00001286"/>
    </source>
</evidence>
<organism evidence="12">
    <name type="scientific">freshwater metagenome</name>
    <dbReference type="NCBI Taxonomy" id="449393"/>
    <lineage>
        <taxon>unclassified sequences</taxon>
        <taxon>metagenomes</taxon>
        <taxon>ecological metagenomes</taxon>
    </lineage>
</organism>